<dbReference type="RefSeq" id="WP_034367689.1">
    <property type="nucleotide sequence ID" value="NZ_CP129673.1"/>
</dbReference>
<dbReference type="AlphaFoldDB" id="A0A096HPH0"/>
<feature type="region of interest" description="Disordered" evidence="1">
    <location>
        <begin position="165"/>
        <end position="195"/>
    </location>
</feature>
<proteinExistence type="predicted"/>
<sequence>MQKWGQLTPKVKRLVAVSAIGVVILGAMALTTSPPEEKKQRGRHESIKSILTDKNTRDVGIDSISGSLKALENRMKGVEREQERIKKEGVSQKPDSTSEENTAESARMRADIDRLIDMVEAKNPAPPKGDEAGKGAEAGGSKPGGEPAVVQQSYIDQKVDFNDPASVFKSAPLPHTKKIRQHDHPGGTDTGESDDKQVAGLNAEQQEMRIVSISQAEEKSKSKPKEDESQTMSYLPAGSIITGTLINGMDAPTGQGARKDPFPSTLRIQKEAILPNKFRADVRECFMILSGYGDLSSERAYLRGETFSCIREDGGVIEARLDSYAVGEDGKAGVRGRLVSKQGQMVAKSLIAGFLGGASKAMDVNVVPTINTTGSNRTEFQSPLSSDLFQGAAVKGASSALDRIAKFYIEMAEGIFPVIEIDAGRQLDVIVTRGARLQIRNLKRKR</sequence>
<evidence type="ECO:0000256" key="1">
    <source>
        <dbReference type="SAM" id="MobiDB-lite"/>
    </source>
</evidence>
<name>A0A096HPH0_COMTE</name>
<dbReference type="CDD" id="cd16430">
    <property type="entry name" value="TraB"/>
    <property type="match status" value="1"/>
</dbReference>
<comment type="caution">
    <text evidence="2">The sequence shown here is derived from an EMBL/GenBank/DDBJ whole genome shotgun (WGS) entry which is preliminary data.</text>
</comment>
<feature type="compositionally biased region" description="Basic and acidic residues" evidence="1">
    <location>
        <begin position="216"/>
        <end position="228"/>
    </location>
</feature>
<evidence type="ECO:0000313" key="2">
    <source>
        <dbReference type="EMBL" id="KGH30872.1"/>
    </source>
</evidence>
<dbReference type="Pfam" id="PF03743">
    <property type="entry name" value="TrbI"/>
    <property type="match status" value="1"/>
</dbReference>
<feature type="region of interest" description="Disordered" evidence="1">
    <location>
        <begin position="212"/>
        <end position="233"/>
    </location>
</feature>
<evidence type="ECO:0000313" key="3">
    <source>
        <dbReference type="Proteomes" id="UP000029553"/>
    </source>
</evidence>
<reference evidence="2 3" key="1">
    <citation type="submission" date="2013-09" db="EMBL/GenBank/DDBJ databases">
        <title>High correlation between genotypes and phenotypes of environmental bacteria Comamonas testosteroni strains.</title>
        <authorList>
            <person name="Liu L."/>
            <person name="Zhu W."/>
            <person name="Xia X."/>
            <person name="Xu B."/>
            <person name="Luo M."/>
            <person name="Wang G."/>
        </authorList>
    </citation>
    <scope>NUCLEOTIDE SEQUENCE [LARGE SCALE GENOMIC DNA]</scope>
    <source>
        <strain evidence="2 3">JL40</strain>
    </source>
</reference>
<organism evidence="2 3">
    <name type="scientific">Comamonas testosteroni</name>
    <name type="common">Pseudomonas testosteroni</name>
    <dbReference type="NCBI Taxonomy" id="285"/>
    <lineage>
        <taxon>Bacteria</taxon>
        <taxon>Pseudomonadati</taxon>
        <taxon>Pseudomonadota</taxon>
        <taxon>Betaproteobacteria</taxon>
        <taxon>Burkholderiales</taxon>
        <taxon>Comamonadaceae</taxon>
        <taxon>Comamonas</taxon>
    </lineage>
</organism>
<protein>
    <submittedName>
        <fullName evidence="2">Conjugal transfer protein TraB</fullName>
    </submittedName>
</protein>
<gene>
    <name evidence="2" type="ORF">P353_08400</name>
</gene>
<dbReference type="EMBL" id="AWOR01000037">
    <property type="protein sequence ID" value="KGH30872.1"/>
    <property type="molecule type" value="Genomic_DNA"/>
</dbReference>
<accession>A0A096HPH0</accession>
<dbReference type="Proteomes" id="UP000029553">
    <property type="component" value="Unassembled WGS sequence"/>
</dbReference>
<feature type="region of interest" description="Disordered" evidence="1">
    <location>
        <begin position="121"/>
        <end position="148"/>
    </location>
</feature>
<feature type="region of interest" description="Disordered" evidence="1">
    <location>
        <begin position="73"/>
        <end position="108"/>
    </location>
</feature>
<dbReference type="InterPro" id="IPR005498">
    <property type="entry name" value="T4SS_VirB10/TraB/TrbI"/>
</dbReference>
<feature type="compositionally biased region" description="Basic and acidic residues" evidence="1">
    <location>
        <begin position="73"/>
        <end position="90"/>
    </location>
</feature>